<dbReference type="InterPro" id="IPR032675">
    <property type="entry name" value="LRR_dom_sf"/>
</dbReference>
<evidence type="ECO:0000313" key="3">
    <source>
        <dbReference type="EMBL" id="KAJ1689224.1"/>
    </source>
</evidence>
<comment type="caution">
    <text evidence="3">The sequence shown here is derived from an EMBL/GenBank/DDBJ whole genome shotgun (WGS) entry which is preliminary data.</text>
</comment>
<organism evidence="3 4">
    <name type="scientific">Rhynchospora breviuscula</name>
    <dbReference type="NCBI Taxonomy" id="2022672"/>
    <lineage>
        <taxon>Eukaryota</taxon>
        <taxon>Viridiplantae</taxon>
        <taxon>Streptophyta</taxon>
        <taxon>Embryophyta</taxon>
        <taxon>Tracheophyta</taxon>
        <taxon>Spermatophyta</taxon>
        <taxon>Magnoliopsida</taxon>
        <taxon>Liliopsida</taxon>
        <taxon>Poales</taxon>
        <taxon>Cyperaceae</taxon>
        <taxon>Cyperoideae</taxon>
        <taxon>Rhynchosporeae</taxon>
        <taxon>Rhynchospora</taxon>
    </lineage>
</organism>
<dbReference type="Proteomes" id="UP001151287">
    <property type="component" value="Unassembled WGS sequence"/>
</dbReference>
<reference evidence="3" key="1">
    <citation type="journal article" date="2022" name="Cell">
        <title>Repeat-based holocentromeres influence genome architecture and karyotype evolution.</title>
        <authorList>
            <person name="Hofstatter P.G."/>
            <person name="Thangavel G."/>
            <person name="Lux T."/>
            <person name="Neumann P."/>
            <person name="Vondrak T."/>
            <person name="Novak P."/>
            <person name="Zhang M."/>
            <person name="Costa L."/>
            <person name="Castellani M."/>
            <person name="Scott A."/>
            <person name="Toegelov H."/>
            <person name="Fuchs J."/>
            <person name="Mata-Sucre Y."/>
            <person name="Dias Y."/>
            <person name="Vanzela A.L.L."/>
            <person name="Huettel B."/>
            <person name="Almeida C.C.S."/>
            <person name="Simkova H."/>
            <person name="Souza G."/>
            <person name="Pedrosa-Harand A."/>
            <person name="Macas J."/>
            <person name="Mayer K.F.X."/>
            <person name="Houben A."/>
            <person name="Marques A."/>
        </authorList>
    </citation>
    <scope>NUCLEOTIDE SEQUENCE</scope>
    <source>
        <strain evidence="3">RhyBre1mFocal</strain>
    </source>
</reference>
<dbReference type="AlphaFoldDB" id="A0A9Q0C8S7"/>
<sequence length="188" mass="22185">MSKLEHLYSLHVCIHSTKEFDCLIPAFRNYKELHSLYLRIIWLWRDNMHSGFNLLPPNLVKLTLRQSGLKQDPMPELEKLPNLRVLRLLELSYQGERLICSKGGFKCLQQLKLEDMENLVELKIEEGGMSNLNQLEISYCYKLNVVPDFQYLTNLRELNLKYMSDGFLSSLEDVDQYKIQHVPSKFFN</sequence>
<protein>
    <recommendedName>
        <fullName evidence="2">Disease resistance R13L4/SHOC-2-like LRR domain-containing protein</fullName>
    </recommendedName>
</protein>
<proteinExistence type="predicted"/>
<dbReference type="Pfam" id="PF23598">
    <property type="entry name" value="LRR_14"/>
    <property type="match status" value="1"/>
</dbReference>
<evidence type="ECO:0000259" key="2">
    <source>
        <dbReference type="Pfam" id="PF23598"/>
    </source>
</evidence>
<keyword evidence="1" id="KW-0677">Repeat</keyword>
<dbReference type="InterPro" id="IPR055414">
    <property type="entry name" value="LRR_R13L4/SHOC2-like"/>
</dbReference>
<dbReference type="Gene3D" id="3.80.10.10">
    <property type="entry name" value="Ribonuclease Inhibitor"/>
    <property type="match status" value="1"/>
</dbReference>
<dbReference type="PANTHER" id="PTHR15140:SF6">
    <property type="entry name" value="TUBULIN-SPECIFIC CHAPERONE COFACTOR E-LIKE PROTEIN"/>
    <property type="match status" value="1"/>
</dbReference>
<dbReference type="OrthoDB" id="689597at2759"/>
<evidence type="ECO:0000256" key="1">
    <source>
        <dbReference type="ARBA" id="ARBA00022737"/>
    </source>
</evidence>
<dbReference type="EMBL" id="JAMQYH010000004">
    <property type="protein sequence ID" value="KAJ1689224.1"/>
    <property type="molecule type" value="Genomic_DNA"/>
</dbReference>
<gene>
    <name evidence="3" type="ORF">LUZ63_013379</name>
</gene>
<accession>A0A9Q0C8S7</accession>
<keyword evidence="4" id="KW-1185">Reference proteome</keyword>
<dbReference type="PANTHER" id="PTHR15140">
    <property type="entry name" value="TUBULIN-SPECIFIC CHAPERONE E"/>
    <property type="match status" value="1"/>
</dbReference>
<dbReference type="SUPFAM" id="SSF52058">
    <property type="entry name" value="L domain-like"/>
    <property type="match status" value="1"/>
</dbReference>
<name>A0A9Q0C8S7_9POAL</name>
<feature type="domain" description="Disease resistance R13L4/SHOC-2-like LRR" evidence="2">
    <location>
        <begin position="2"/>
        <end position="159"/>
    </location>
</feature>
<evidence type="ECO:0000313" key="4">
    <source>
        <dbReference type="Proteomes" id="UP001151287"/>
    </source>
</evidence>